<reference evidence="5 6" key="1">
    <citation type="submission" date="2018-03" db="EMBL/GenBank/DDBJ databases">
        <title>Genomic Encyclopedia of Type Strains, Phase III (KMG-III): the genomes of soil and plant-associated and newly described type strains.</title>
        <authorList>
            <person name="Whitman W."/>
        </authorList>
    </citation>
    <scope>NUCLEOTIDE SEQUENCE [LARGE SCALE GENOMIC DNA]</scope>
    <source>
        <strain evidence="5 6">CGMCC 1.07653</strain>
    </source>
</reference>
<evidence type="ECO:0000256" key="2">
    <source>
        <dbReference type="ARBA" id="ARBA00022801"/>
    </source>
</evidence>
<dbReference type="GO" id="GO:0016787">
    <property type="term" value="F:hydrolase activity"/>
    <property type="evidence" value="ECO:0007669"/>
    <property type="project" value="UniProtKB-KW"/>
</dbReference>
<keyword evidence="2" id="KW-0378">Hydrolase</keyword>
<dbReference type="GO" id="GO:0005524">
    <property type="term" value="F:ATP binding"/>
    <property type="evidence" value="ECO:0007669"/>
    <property type="project" value="UniProtKB-KW"/>
</dbReference>
<dbReference type="OrthoDB" id="9778567at2"/>
<proteinExistence type="predicted"/>
<evidence type="ECO:0000259" key="4">
    <source>
        <dbReference type="SMART" id="SM00796"/>
    </source>
</evidence>
<dbReference type="AlphaFoldDB" id="A0A2P8HI32"/>
<dbReference type="PANTHER" id="PTHR34698:SF2">
    <property type="entry name" value="5-OXOPROLINASE SUBUNIT B"/>
    <property type="match status" value="1"/>
</dbReference>
<dbReference type="InterPro" id="IPR010016">
    <property type="entry name" value="PxpB"/>
</dbReference>
<dbReference type="Proteomes" id="UP000242310">
    <property type="component" value="Unassembled WGS sequence"/>
</dbReference>
<organism evidence="5 6">
    <name type="scientific">Salsuginibacillus halophilus</name>
    <dbReference type="NCBI Taxonomy" id="517424"/>
    <lineage>
        <taxon>Bacteria</taxon>
        <taxon>Bacillati</taxon>
        <taxon>Bacillota</taxon>
        <taxon>Bacilli</taxon>
        <taxon>Bacillales</taxon>
        <taxon>Bacillaceae</taxon>
        <taxon>Salsuginibacillus</taxon>
    </lineage>
</organism>
<evidence type="ECO:0000256" key="1">
    <source>
        <dbReference type="ARBA" id="ARBA00022741"/>
    </source>
</evidence>
<dbReference type="InterPro" id="IPR003833">
    <property type="entry name" value="CT_C_D"/>
</dbReference>
<name>A0A2P8HI32_9BACI</name>
<dbReference type="Gene3D" id="2.40.100.10">
    <property type="entry name" value="Cyclophilin-like"/>
    <property type="match status" value="1"/>
</dbReference>
<evidence type="ECO:0000313" key="6">
    <source>
        <dbReference type="Proteomes" id="UP000242310"/>
    </source>
</evidence>
<evidence type="ECO:0000256" key="3">
    <source>
        <dbReference type="ARBA" id="ARBA00022840"/>
    </source>
</evidence>
<dbReference type="InterPro" id="IPR029000">
    <property type="entry name" value="Cyclophilin-like_dom_sf"/>
</dbReference>
<dbReference type="Gene3D" id="3.30.1360.40">
    <property type="match status" value="1"/>
</dbReference>
<gene>
    <name evidence="5" type="ORF">B0H94_106133</name>
</gene>
<dbReference type="SUPFAM" id="SSF160467">
    <property type="entry name" value="PH0987 N-terminal domain-like"/>
    <property type="match status" value="1"/>
</dbReference>
<feature type="domain" description="Carboxyltransferase" evidence="4">
    <location>
        <begin position="4"/>
        <end position="205"/>
    </location>
</feature>
<keyword evidence="3" id="KW-0067">ATP-binding</keyword>
<dbReference type="NCBIfam" id="TIGR00370">
    <property type="entry name" value="5-oxoprolinase subunit PxpB"/>
    <property type="match status" value="1"/>
</dbReference>
<accession>A0A2P8HI32</accession>
<sequence>MDDPIITPLGDRALRVNFGSVISEHIHKNVRSLCVLLEKYPRWGVIEWIPSYTSVTIMYDPLELPFEHGYRYVEELMQLALSEPLPPARTVEIPVVYGGTYGPDLDNVAAHNQISAEDVIHKHSTPTYMIYMLGFAPGFPYLGGLPEELATPRLAEPRTVVPAGAVGIAGPQTGIYPLESPGGWQIIGQTPLTLYRPDAEPPVLLQAGDRLQFSAVSEDEFVEISESVRAETYEPVIRWECEADD</sequence>
<dbReference type="EMBL" id="PYAV01000006">
    <property type="protein sequence ID" value="PSL45878.1"/>
    <property type="molecule type" value="Genomic_DNA"/>
</dbReference>
<evidence type="ECO:0000313" key="5">
    <source>
        <dbReference type="EMBL" id="PSL45878.1"/>
    </source>
</evidence>
<dbReference type="Pfam" id="PF02682">
    <property type="entry name" value="CT_C_D"/>
    <property type="match status" value="1"/>
</dbReference>
<dbReference type="SMART" id="SM00796">
    <property type="entry name" value="AHS1"/>
    <property type="match status" value="1"/>
</dbReference>
<keyword evidence="1" id="KW-0547">Nucleotide-binding</keyword>
<comment type="caution">
    <text evidence="5">The sequence shown here is derived from an EMBL/GenBank/DDBJ whole genome shotgun (WGS) entry which is preliminary data.</text>
</comment>
<protein>
    <submittedName>
        <fullName evidence="5">Inhibitor of KinA</fullName>
    </submittedName>
</protein>
<dbReference type="RefSeq" id="WP_106588550.1">
    <property type="nucleotide sequence ID" value="NZ_PYAV01000006.1"/>
</dbReference>
<dbReference type="SUPFAM" id="SSF50891">
    <property type="entry name" value="Cyclophilin-like"/>
    <property type="match status" value="1"/>
</dbReference>
<dbReference type="PANTHER" id="PTHR34698">
    <property type="entry name" value="5-OXOPROLINASE SUBUNIT B"/>
    <property type="match status" value="1"/>
</dbReference>
<keyword evidence="6" id="KW-1185">Reference proteome</keyword>